<dbReference type="Pfam" id="PF16537">
    <property type="entry name" value="T2SSB"/>
    <property type="match status" value="1"/>
</dbReference>
<gene>
    <name evidence="4" type="ORF">GCM10022278_22620</name>
</gene>
<organism evidence="4 5">
    <name type="scientific">Allohahella marinimesophila</name>
    <dbReference type="NCBI Taxonomy" id="1054972"/>
    <lineage>
        <taxon>Bacteria</taxon>
        <taxon>Pseudomonadati</taxon>
        <taxon>Pseudomonadota</taxon>
        <taxon>Gammaproteobacteria</taxon>
        <taxon>Oceanospirillales</taxon>
        <taxon>Hahellaceae</taxon>
        <taxon>Allohahella</taxon>
    </lineage>
</organism>
<feature type="region of interest" description="Disordered" evidence="1">
    <location>
        <begin position="175"/>
        <end position="252"/>
    </location>
</feature>
<keyword evidence="5" id="KW-1185">Reference proteome</keyword>
<evidence type="ECO:0000259" key="3">
    <source>
        <dbReference type="Pfam" id="PF16537"/>
    </source>
</evidence>
<name>A0ABP7PEJ0_9GAMM</name>
<comment type="caution">
    <text evidence="4">The sequence shown here is derived from an EMBL/GenBank/DDBJ whole genome shotgun (WGS) entry which is preliminary data.</text>
</comment>
<keyword evidence="2" id="KW-1133">Transmembrane helix</keyword>
<feature type="compositionally biased region" description="Pro residues" evidence="1">
    <location>
        <begin position="226"/>
        <end position="238"/>
    </location>
</feature>
<feature type="domain" description="Type II secretion system protein GspB C-terminal" evidence="3">
    <location>
        <begin position="267"/>
        <end position="323"/>
    </location>
</feature>
<accession>A0ABP7PEJ0</accession>
<keyword evidence="2" id="KW-0472">Membrane</keyword>
<dbReference type="InterPro" id="IPR032389">
    <property type="entry name" value="GspB_C"/>
</dbReference>
<keyword evidence="2" id="KW-0812">Transmembrane</keyword>
<protein>
    <recommendedName>
        <fullName evidence="3">Type II secretion system protein GspB C-terminal domain-containing protein</fullName>
    </recommendedName>
</protein>
<proteinExistence type="predicted"/>
<dbReference type="RefSeq" id="WP_344806389.1">
    <property type="nucleotide sequence ID" value="NZ_BAABBO010000010.1"/>
</dbReference>
<evidence type="ECO:0000256" key="2">
    <source>
        <dbReference type="SAM" id="Phobius"/>
    </source>
</evidence>
<evidence type="ECO:0000313" key="5">
    <source>
        <dbReference type="Proteomes" id="UP001501337"/>
    </source>
</evidence>
<dbReference type="Proteomes" id="UP001501337">
    <property type="component" value="Unassembled WGS sequence"/>
</dbReference>
<sequence>MSYILDALRKSEQERHRDQLPQEARTRLVMPVKSPQPAGLKVLLVAILVLNVCALIGGALYLYFNREPVASPAPVPPMSPEATALPESRVEDAVPEEFLRREGRPLPQRVMPASSLTDYGSDYDAGYGEPYQEPESILPNVGFVTAPEMTQENTLAPQADAGTGDRLSDKLDARLERLRPRDTLKPLPLTPKNTATSSRPTVSYANEDGMEVIRPSSSGTAALPMPAAPSRPAPPPVESEPAPVSEQPTAPTAADINTLPADFRQQLPALTFNSHIYSSDPSSRRIMINNQYLREGQQFDSLRIREITPEGVVLFKDPYTFHVSVIRDWKP</sequence>
<reference evidence="5" key="1">
    <citation type="journal article" date="2019" name="Int. J. Syst. Evol. Microbiol.">
        <title>The Global Catalogue of Microorganisms (GCM) 10K type strain sequencing project: providing services to taxonomists for standard genome sequencing and annotation.</title>
        <authorList>
            <consortium name="The Broad Institute Genomics Platform"/>
            <consortium name="The Broad Institute Genome Sequencing Center for Infectious Disease"/>
            <person name="Wu L."/>
            <person name="Ma J."/>
        </authorList>
    </citation>
    <scope>NUCLEOTIDE SEQUENCE [LARGE SCALE GENOMIC DNA]</scope>
    <source>
        <strain evidence="5">JCM 17555</strain>
    </source>
</reference>
<evidence type="ECO:0000256" key="1">
    <source>
        <dbReference type="SAM" id="MobiDB-lite"/>
    </source>
</evidence>
<feature type="transmembrane region" description="Helical" evidence="2">
    <location>
        <begin position="42"/>
        <end position="64"/>
    </location>
</feature>
<feature type="compositionally biased region" description="Low complexity" evidence="1">
    <location>
        <begin position="239"/>
        <end position="248"/>
    </location>
</feature>
<dbReference type="EMBL" id="BAABBO010000010">
    <property type="protein sequence ID" value="GAA3964339.1"/>
    <property type="molecule type" value="Genomic_DNA"/>
</dbReference>
<feature type="compositionally biased region" description="Polar residues" evidence="1">
    <location>
        <begin position="191"/>
        <end position="204"/>
    </location>
</feature>
<evidence type="ECO:0000313" key="4">
    <source>
        <dbReference type="EMBL" id="GAA3964339.1"/>
    </source>
</evidence>
<feature type="compositionally biased region" description="Basic and acidic residues" evidence="1">
    <location>
        <begin position="175"/>
        <end position="184"/>
    </location>
</feature>